<dbReference type="InterPro" id="IPR011037">
    <property type="entry name" value="Pyrv_Knase-like_insert_dom_sf"/>
</dbReference>
<dbReference type="EMBL" id="LRQV01000131">
    <property type="protein sequence ID" value="KXK59117.1"/>
    <property type="molecule type" value="Genomic_DNA"/>
</dbReference>
<dbReference type="InterPro" id="IPR005302">
    <property type="entry name" value="MoCF_Sase_C"/>
</dbReference>
<dbReference type="Gene3D" id="2.40.33.20">
    <property type="entry name" value="PK beta-barrel domain-like"/>
    <property type="match status" value="1"/>
</dbReference>
<dbReference type="OrthoDB" id="9793178at2"/>
<dbReference type="AlphaFoldDB" id="A0A136PL53"/>
<dbReference type="GO" id="GO:0003824">
    <property type="term" value="F:catalytic activity"/>
    <property type="evidence" value="ECO:0007669"/>
    <property type="project" value="InterPro"/>
</dbReference>
<dbReference type="Pfam" id="PF03473">
    <property type="entry name" value="MOSC"/>
    <property type="match status" value="1"/>
</dbReference>
<dbReference type="SUPFAM" id="SSF50800">
    <property type="entry name" value="PK beta-barrel domain-like"/>
    <property type="match status" value="1"/>
</dbReference>
<keyword evidence="3" id="KW-1185">Reference proteome</keyword>
<protein>
    <recommendedName>
        <fullName evidence="1">MOSC domain-containing protein</fullName>
    </recommendedName>
</protein>
<sequence length="260" mass="27166">MLGEPLETVGLTSAGVAGDRRLALLHRGTGRVASAKDPRRWRGLLTLRASGGTPETVRIDLPDGRRLRPVDPDADAVLSRLLGQPVTLVDTAPPGAVLDRARPDEVLAAGVTAPVTVDVSPLATAAAAGTFVDFAPVHLVTTSTMDAIGAATPGGVEVRRYRPNLVLATSGTGFVENDWVGRDVHLGSEVVLRVLARTPRCAVPTLAHGTLPRAVEALRVPARLNRVAPLPELAAQPCVGAYAQVVRAGRVSVGDRVEVR</sequence>
<proteinExistence type="predicted"/>
<name>A0A136PL53_9ACTN</name>
<comment type="caution">
    <text evidence="2">The sequence shown here is derived from an EMBL/GenBank/DDBJ whole genome shotgun (WGS) entry which is preliminary data.</text>
</comment>
<dbReference type="PROSITE" id="PS51340">
    <property type="entry name" value="MOSC"/>
    <property type="match status" value="1"/>
</dbReference>
<organism evidence="2 3">
    <name type="scientific">Micromonospora rosaria</name>
    <dbReference type="NCBI Taxonomy" id="47874"/>
    <lineage>
        <taxon>Bacteria</taxon>
        <taxon>Bacillati</taxon>
        <taxon>Actinomycetota</taxon>
        <taxon>Actinomycetes</taxon>
        <taxon>Micromonosporales</taxon>
        <taxon>Micromonosporaceae</taxon>
        <taxon>Micromonospora</taxon>
    </lineage>
</organism>
<evidence type="ECO:0000259" key="1">
    <source>
        <dbReference type="PROSITE" id="PS51340"/>
    </source>
</evidence>
<dbReference type="Proteomes" id="UP000070620">
    <property type="component" value="Unassembled WGS sequence"/>
</dbReference>
<gene>
    <name evidence="2" type="ORF">AWW66_26000</name>
</gene>
<dbReference type="GO" id="GO:0030170">
    <property type="term" value="F:pyridoxal phosphate binding"/>
    <property type="evidence" value="ECO:0007669"/>
    <property type="project" value="InterPro"/>
</dbReference>
<evidence type="ECO:0000313" key="3">
    <source>
        <dbReference type="Proteomes" id="UP000070620"/>
    </source>
</evidence>
<dbReference type="GO" id="GO:0030151">
    <property type="term" value="F:molybdenum ion binding"/>
    <property type="evidence" value="ECO:0007669"/>
    <property type="project" value="InterPro"/>
</dbReference>
<feature type="domain" description="MOSC" evidence="1">
    <location>
        <begin position="87"/>
        <end position="260"/>
    </location>
</feature>
<accession>A0A136PL53</accession>
<reference evidence="2 3" key="1">
    <citation type="submission" date="2016-01" db="EMBL/GenBank/DDBJ databases">
        <title>Whole genome sequence and analysis of Micromonospora rosaria DSM 803, which can produce antibacterial substance rosamicin.</title>
        <authorList>
            <person name="Yang H."/>
            <person name="He X."/>
            <person name="Zhu D."/>
        </authorList>
    </citation>
    <scope>NUCLEOTIDE SEQUENCE [LARGE SCALE GENOMIC DNA]</scope>
    <source>
        <strain evidence="2 3">DSM 803</strain>
    </source>
</reference>
<evidence type="ECO:0000313" key="2">
    <source>
        <dbReference type="EMBL" id="KXK59117.1"/>
    </source>
</evidence>